<dbReference type="NCBIfam" id="NF043076">
    <property type="entry name" value="PHA_gran_PhaM"/>
    <property type="match status" value="1"/>
</dbReference>
<feature type="region of interest" description="Disordered" evidence="1">
    <location>
        <begin position="113"/>
        <end position="145"/>
    </location>
</feature>
<feature type="compositionally biased region" description="Low complexity" evidence="1">
    <location>
        <begin position="173"/>
        <end position="184"/>
    </location>
</feature>
<protein>
    <submittedName>
        <fullName evidence="2">PhaM family polyhydroxyalkanoate granule multifunctional regulatory protein</fullName>
    </submittedName>
</protein>
<evidence type="ECO:0000256" key="1">
    <source>
        <dbReference type="SAM" id="MobiDB-lite"/>
    </source>
</evidence>
<feature type="region of interest" description="Disordered" evidence="1">
    <location>
        <begin position="173"/>
        <end position="213"/>
    </location>
</feature>
<accession>A0ABW0S0U8</accession>
<gene>
    <name evidence="2" type="ORF">ACFPO9_15425</name>
</gene>
<dbReference type="InterPro" id="IPR050026">
    <property type="entry name" value="PHA_gran_PhaM_N"/>
</dbReference>
<feature type="compositionally biased region" description="Low complexity" evidence="1">
    <location>
        <begin position="192"/>
        <end position="201"/>
    </location>
</feature>
<sequence length="213" mass="21841">MQKPPAANMPGMTDTLDFVKNLWGSMNLPGTNMSGMAAPPMSVEDLDKRIADLKAVESWLNMNVTMLRGTIQTMEVQRSTMSTLKAMGASMAEAMRQSGVSAEKMAGMPFGALFGQPGAGKEGGGGAAQPGAPAQDQQAAPDPAAAMGMPAALAWWNMLQEQFTQAVATAMTPADGAAKAEAPAPEAPTEPAPQAAPNGNGRARGGKPKADKA</sequence>
<reference evidence="3" key="1">
    <citation type="journal article" date="2019" name="Int. J. Syst. Evol. Microbiol.">
        <title>The Global Catalogue of Microorganisms (GCM) 10K type strain sequencing project: providing services to taxonomists for standard genome sequencing and annotation.</title>
        <authorList>
            <consortium name="The Broad Institute Genomics Platform"/>
            <consortium name="The Broad Institute Genome Sequencing Center for Infectious Disease"/>
            <person name="Wu L."/>
            <person name="Ma J."/>
        </authorList>
    </citation>
    <scope>NUCLEOTIDE SEQUENCE [LARGE SCALE GENOMIC DNA]</scope>
    <source>
        <strain evidence="3">CGMCC 4.5798</strain>
    </source>
</reference>
<dbReference type="Proteomes" id="UP001596086">
    <property type="component" value="Unassembled WGS sequence"/>
</dbReference>
<dbReference type="RefSeq" id="WP_379771999.1">
    <property type="nucleotide sequence ID" value="NZ_JBHSMZ010000010.1"/>
</dbReference>
<feature type="compositionally biased region" description="Low complexity" evidence="1">
    <location>
        <begin position="129"/>
        <end position="145"/>
    </location>
</feature>
<proteinExistence type="predicted"/>
<organism evidence="2 3">
    <name type="scientific">Massilia aerilata</name>
    <dbReference type="NCBI Taxonomy" id="453817"/>
    <lineage>
        <taxon>Bacteria</taxon>
        <taxon>Pseudomonadati</taxon>
        <taxon>Pseudomonadota</taxon>
        <taxon>Betaproteobacteria</taxon>
        <taxon>Burkholderiales</taxon>
        <taxon>Oxalobacteraceae</taxon>
        <taxon>Telluria group</taxon>
        <taxon>Massilia</taxon>
    </lineage>
</organism>
<evidence type="ECO:0000313" key="3">
    <source>
        <dbReference type="Proteomes" id="UP001596086"/>
    </source>
</evidence>
<name>A0ABW0S0U8_9BURK</name>
<keyword evidence="3" id="KW-1185">Reference proteome</keyword>
<comment type="caution">
    <text evidence="2">The sequence shown here is derived from an EMBL/GenBank/DDBJ whole genome shotgun (WGS) entry which is preliminary data.</text>
</comment>
<feature type="compositionally biased region" description="Gly residues" evidence="1">
    <location>
        <begin position="117"/>
        <end position="128"/>
    </location>
</feature>
<evidence type="ECO:0000313" key="2">
    <source>
        <dbReference type="EMBL" id="MFC5549906.1"/>
    </source>
</evidence>
<dbReference type="EMBL" id="JBHSMZ010000010">
    <property type="protein sequence ID" value="MFC5549906.1"/>
    <property type="molecule type" value="Genomic_DNA"/>
</dbReference>